<feature type="domain" description="Amidohydrolase 3" evidence="1">
    <location>
        <begin position="41"/>
        <end position="260"/>
    </location>
</feature>
<evidence type="ECO:0000259" key="1">
    <source>
        <dbReference type="Pfam" id="PF07969"/>
    </source>
</evidence>
<name>A0A9D1LLQ8_9CLOT</name>
<feature type="domain" description="Amidohydrolase 3" evidence="1">
    <location>
        <begin position="353"/>
        <end position="509"/>
    </location>
</feature>
<comment type="caution">
    <text evidence="2">The sequence shown here is derived from an EMBL/GenBank/DDBJ whole genome shotgun (WGS) entry which is preliminary data.</text>
</comment>
<dbReference type="CDD" id="cd01297">
    <property type="entry name" value="D-aminoacylase"/>
    <property type="match status" value="1"/>
</dbReference>
<dbReference type="Gene3D" id="3.30.1490.130">
    <property type="entry name" value="D-aminoacylase. Domain 3"/>
    <property type="match status" value="1"/>
</dbReference>
<dbReference type="InterPro" id="IPR050378">
    <property type="entry name" value="Metallo-dep_Hydrolases_sf"/>
</dbReference>
<dbReference type="InterPro" id="IPR023100">
    <property type="entry name" value="D-aminoacylase_insert_dom_sf"/>
</dbReference>
<dbReference type="InterPro" id="IPR013108">
    <property type="entry name" value="Amidohydro_3"/>
</dbReference>
<dbReference type="Gene3D" id="3.20.20.140">
    <property type="entry name" value="Metal-dependent hydrolases"/>
    <property type="match status" value="1"/>
</dbReference>
<reference evidence="2" key="2">
    <citation type="journal article" date="2021" name="PeerJ">
        <title>Extensive microbial diversity within the chicken gut microbiome revealed by metagenomics and culture.</title>
        <authorList>
            <person name="Gilroy R."/>
            <person name="Ravi A."/>
            <person name="Getino M."/>
            <person name="Pursley I."/>
            <person name="Horton D.L."/>
            <person name="Alikhan N.F."/>
            <person name="Baker D."/>
            <person name="Gharbi K."/>
            <person name="Hall N."/>
            <person name="Watson M."/>
            <person name="Adriaenssens E.M."/>
            <person name="Foster-Nyarko E."/>
            <person name="Jarju S."/>
            <person name="Secka A."/>
            <person name="Antonio M."/>
            <person name="Oren A."/>
            <person name="Chaudhuri R.R."/>
            <person name="La Ragione R."/>
            <person name="Hildebrand F."/>
            <person name="Pallen M.J."/>
        </authorList>
    </citation>
    <scope>NUCLEOTIDE SEQUENCE</scope>
    <source>
        <strain evidence="2">CHK191-8634</strain>
    </source>
</reference>
<organism evidence="2 3">
    <name type="scientific">Candidatus Ventrousia excrementavium</name>
    <dbReference type="NCBI Taxonomy" id="2840961"/>
    <lineage>
        <taxon>Bacteria</taxon>
        <taxon>Bacillati</taxon>
        <taxon>Bacillota</taxon>
        <taxon>Clostridia</taxon>
        <taxon>Eubacteriales</taxon>
        <taxon>Clostridiaceae</taxon>
        <taxon>Clostridiaceae incertae sedis</taxon>
        <taxon>Candidatus Ventrousia</taxon>
    </lineage>
</organism>
<evidence type="ECO:0000313" key="3">
    <source>
        <dbReference type="Proteomes" id="UP000824073"/>
    </source>
</evidence>
<dbReference type="PANTHER" id="PTHR11647:SF1">
    <property type="entry name" value="COLLAPSIN RESPONSE MEDIATOR PROTEIN"/>
    <property type="match status" value="1"/>
</dbReference>
<sequence>MPDLYIKNVTVFDGTGAPAFMGDVVCADGRLRLGVPDGPCDVIDGAGLSLAPGFIDTHSHGDSCLGSMHNSLSRVSQGITTQLTGNCGDSAAVSSEEMVCEMRSGLTPSPGLDGPEHFAAFGPYLEYARSLPLVENSAFLIGHNNLRRIVMGYDDRRPTPDELARMQALLRDAMRHGALGLSSGLFYTPGAYADIDEMTALCTVVAEYGGVYATHMRGESETVLDSMREAIETARRSGCQLIISHLKVCGRRNHGIAADILRLIRKARQSGVRVAADQYPYEASATTLLSCIPPWHFTSGNDALVRSLRTPDARRIIRREIEEDAGGFENLVCGCGGFEGVRIAAAPRTPEVLGKSIADIARERGADPFDTMFDLLVQNDGDVQAIYFDIGEPDLMTILSDPTIMVGTDGVAVTPDALCHPRAFGSFTRALGHYGRDRGLLPMPAMIRKMTGLPATVLGLSHKGRIADGFDADLVLFDAAAVCDRATFADPHQVSAGIEAVIIGGEIVYRGGALTGRTPGRLLLRGRV</sequence>
<protein>
    <submittedName>
        <fullName evidence="2">D-aminoacylase</fullName>
    </submittedName>
</protein>
<gene>
    <name evidence="2" type="ORF">IAB67_05960</name>
</gene>
<dbReference type="Gene3D" id="2.30.40.10">
    <property type="entry name" value="Urease, subunit C, domain 1"/>
    <property type="match status" value="1"/>
</dbReference>
<dbReference type="GO" id="GO:0016811">
    <property type="term" value="F:hydrolase activity, acting on carbon-nitrogen (but not peptide) bonds, in linear amides"/>
    <property type="evidence" value="ECO:0007669"/>
    <property type="project" value="InterPro"/>
</dbReference>
<accession>A0A9D1LLQ8</accession>
<dbReference type="InterPro" id="IPR011059">
    <property type="entry name" value="Metal-dep_hydrolase_composite"/>
</dbReference>
<dbReference type="InterPro" id="IPR032466">
    <property type="entry name" value="Metal_Hydrolase"/>
</dbReference>
<dbReference type="AlphaFoldDB" id="A0A9D1LLQ8"/>
<evidence type="ECO:0000313" key="2">
    <source>
        <dbReference type="EMBL" id="HIU43827.1"/>
    </source>
</evidence>
<dbReference type="PANTHER" id="PTHR11647">
    <property type="entry name" value="HYDRANTOINASE/DIHYDROPYRIMIDINASE FAMILY MEMBER"/>
    <property type="match status" value="1"/>
</dbReference>
<dbReference type="EMBL" id="DVMR01000047">
    <property type="protein sequence ID" value="HIU43827.1"/>
    <property type="molecule type" value="Genomic_DNA"/>
</dbReference>
<dbReference type="Pfam" id="PF07969">
    <property type="entry name" value="Amidohydro_3"/>
    <property type="match status" value="2"/>
</dbReference>
<dbReference type="SUPFAM" id="SSF51556">
    <property type="entry name" value="Metallo-dependent hydrolases"/>
    <property type="match status" value="1"/>
</dbReference>
<dbReference type="Proteomes" id="UP000824073">
    <property type="component" value="Unassembled WGS sequence"/>
</dbReference>
<reference evidence="2" key="1">
    <citation type="submission" date="2020-10" db="EMBL/GenBank/DDBJ databases">
        <authorList>
            <person name="Gilroy R."/>
        </authorList>
    </citation>
    <scope>NUCLEOTIDE SEQUENCE</scope>
    <source>
        <strain evidence="2">CHK191-8634</strain>
    </source>
</reference>
<proteinExistence type="predicted"/>
<dbReference type="SUPFAM" id="SSF51338">
    <property type="entry name" value="Composite domain of metallo-dependent hydrolases"/>
    <property type="match status" value="1"/>
</dbReference>